<proteinExistence type="predicted"/>
<dbReference type="KEGG" id="pry:Prubr_01340"/>
<feature type="transmembrane region" description="Helical" evidence="1">
    <location>
        <begin position="233"/>
        <end position="252"/>
    </location>
</feature>
<dbReference type="InterPro" id="IPR002656">
    <property type="entry name" value="Acyl_transf_3_dom"/>
</dbReference>
<keyword evidence="3" id="KW-0012">Acyltransferase</keyword>
<sequence>MPRPLAGLRQLAAHTPASRDRYVDTLRALAITLVVLGHWLVTVIAHTPQGRLTGHSALPDLRWAWPLTWLVQVLPVFFLVGGYANAASLTAHRDRGGSTVTWLLDRGRRLLLPTTVLLVTLALAALVARVAGADPKLVRDAVWYAAIPLWFLSPYLLVVLLTRPMYALHRRYGVAVPLALAGLVALGDLARFGGHGGLAVGSFLFGWLAVHQVGFAWRDVCAGRPGWPARPRVAVLLLVGGLTATILLTWPGPYPVSMINIPGERLHNMSPPSLALLTLATAQIGLILLLRPRTSRLSAILQLSPPFARNGGRQVQDRGDGRGDGQGERATVGWTVVVAINAFVLTVFLWHVTAVLLLAGLLDALGVLPTPPVGTLTWWLWRVPWLLMLIVLLAGLVAVFGRVETRAAHRLRNAVPDRRRGRAAARSALTVAGFAAATAGLVGINAAPRAGEHLLGMPAWALASFLVGVAALEVARATTTRARPDQVDR</sequence>
<name>A0A810MTV9_9ACTN</name>
<protein>
    <submittedName>
        <fullName evidence="3">Acyltransferase</fullName>
    </submittedName>
</protein>
<keyword evidence="4" id="KW-1185">Reference proteome</keyword>
<feature type="transmembrane region" description="Helical" evidence="1">
    <location>
        <begin position="142"/>
        <end position="162"/>
    </location>
</feature>
<feature type="transmembrane region" description="Helical" evidence="1">
    <location>
        <begin position="379"/>
        <end position="403"/>
    </location>
</feature>
<feature type="transmembrane region" description="Helical" evidence="1">
    <location>
        <begin position="332"/>
        <end position="359"/>
    </location>
</feature>
<feature type="transmembrane region" description="Helical" evidence="1">
    <location>
        <begin position="174"/>
        <end position="192"/>
    </location>
</feature>
<keyword evidence="1" id="KW-1133">Transmembrane helix</keyword>
<dbReference type="EMBL" id="AP023359">
    <property type="protein sequence ID" value="BCJ63113.1"/>
    <property type="molecule type" value="Genomic_DNA"/>
</dbReference>
<feature type="transmembrane region" description="Helical" evidence="1">
    <location>
        <begin position="28"/>
        <end position="47"/>
    </location>
</feature>
<feature type="transmembrane region" description="Helical" evidence="1">
    <location>
        <begin position="272"/>
        <end position="290"/>
    </location>
</feature>
<feature type="transmembrane region" description="Helical" evidence="1">
    <location>
        <begin position="67"/>
        <end position="89"/>
    </location>
</feature>
<dbReference type="AlphaFoldDB" id="A0A810MTV9"/>
<feature type="transmembrane region" description="Helical" evidence="1">
    <location>
        <begin position="424"/>
        <end position="447"/>
    </location>
</feature>
<keyword evidence="1" id="KW-0472">Membrane</keyword>
<feature type="transmembrane region" description="Helical" evidence="1">
    <location>
        <begin position="110"/>
        <end position="130"/>
    </location>
</feature>
<keyword evidence="1" id="KW-0812">Transmembrane</keyword>
<evidence type="ECO:0000313" key="4">
    <source>
        <dbReference type="Proteomes" id="UP000680866"/>
    </source>
</evidence>
<keyword evidence="3" id="KW-0808">Transferase</keyword>
<feature type="domain" description="Acyltransferase 3" evidence="2">
    <location>
        <begin position="21"/>
        <end position="396"/>
    </location>
</feature>
<dbReference type="Pfam" id="PF01757">
    <property type="entry name" value="Acyl_transf_3"/>
    <property type="match status" value="1"/>
</dbReference>
<gene>
    <name evidence="3" type="ORF">Prubr_01340</name>
</gene>
<feature type="transmembrane region" description="Helical" evidence="1">
    <location>
        <begin position="198"/>
        <end position="221"/>
    </location>
</feature>
<dbReference type="GO" id="GO:0016747">
    <property type="term" value="F:acyltransferase activity, transferring groups other than amino-acyl groups"/>
    <property type="evidence" value="ECO:0007669"/>
    <property type="project" value="InterPro"/>
</dbReference>
<evidence type="ECO:0000256" key="1">
    <source>
        <dbReference type="SAM" id="Phobius"/>
    </source>
</evidence>
<accession>A0A810MTV9</accession>
<dbReference type="Proteomes" id="UP000680866">
    <property type="component" value="Chromosome"/>
</dbReference>
<evidence type="ECO:0000259" key="2">
    <source>
        <dbReference type="Pfam" id="PF01757"/>
    </source>
</evidence>
<evidence type="ECO:0000313" key="3">
    <source>
        <dbReference type="EMBL" id="BCJ63113.1"/>
    </source>
</evidence>
<organism evidence="3 4">
    <name type="scientific">Polymorphospora rubra</name>
    <dbReference type="NCBI Taxonomy" id="338584"/>
    <lineage>
        <taxon>Bacteria</taxon>
        <taxon>Bacillati</taxon>
        <taxon>Actinomycetota</taxon>
        <taxon>Actinomycetes</taxon>
        <taxon>Micromonosporales</taxon>
        <taxon>Micromonosporaceae</taxon>
        <taxon>Polymorphospora</taxon>
    </lineage>
</organism>
<reference evidence="3" key="1">
    <citation type="submission" date="2020-08" db="EMBL/GenBank/DDBJ databases">
        <title>Whole genome shotgun sequence of Polymorphospora rubra NBRC 101157.</title>
        <authorList>
            <person name="Komaki H."/>
            <person name="Tamura T."/>
        </authorList>
    </citation>
    <scope>NUCLEOTIDE SEQUENCE</scope>
    <source>
        <strain evidence="3">NBRC 101157</strain>
    </source>
</reference>
<feature type="transmembrane region" description="Helical" evidence="1">
    <location>
        <begin position="453"/>
        <end position="475"/>
    </location>
</feature>